<feature type="compositionally biased region" description="Basic and acidic residues" evidence="10">
    <location>
        <begin position="538"/>
        <end position="548"/>
    </location>
</feature>
<organism evidence="13">
    <name type="scientific">Alexandrium monilatum</name>
    <dbReference type="NCBI Taxonomy" id="311494"/>
    <lineage>
        <taxon>Eukaryota</taxon>
        <taxon>Sar</taxon>
        <taxon>Alveolata</taxon>
        <taxon>Dinophyceae</taxon>
        <taxon>Gonyaulacales</taxon>
        <taxon>Pyrocystaceae</taxon>
        <taxon>Alexandrium</taxon>
    </lineage>
</organism>
<gene>
    <name evidence="13" type="ORF">AMON00008_LOCUS41110</name>
</gene>
<feature type="region of interest" description="Disordered" evidence="10">
    <location>
        <begin position="533"/>
        <end position="553"/>
    </location>
</feature>
<dbReference type="InterPro" id="IPR000719">
    <property type="entry name" value="Prot_kinase_dom"/>
</dbReference>
<feature type="domain" description="EF-hand" evidence="12">
    <location>
        <begin position="430"/>
        <end position="465"/>
    </location>
</feature>
<dbReference type="PROSITE" id="PS50222">
    <property type="entry name" value="EF_HAND_2"/>
    <property type="match status" value="2"/>
</dbReference>
<feature type="domain" description="Protein kinase" evidence="11">
    <location>
        <begin position="95"/>
        <end position="353"/>
    </location>
</feature>
<feature type="binding site" evidence="9">
    <location>
        <position position="127"/>
    </location>
    <ligand>
        <name>ATP</name>
        <dbReference type="ChEBI" id="CHEBI:30616"/>
    </ligand>
</feature>
<evidence type="ECO:0000256" key="1">
    <source>
        <dbReference type="ARBA" id="ARBA00001946"/>
    </source>
</evidence>
<evidence type="ECO:0000256" key="6">
    <source>
        <dbReference type="ARBA" id="ARBA00022777"/>
    </source>
</evidence>
<dbReference type="InterPro" id="IPR011992">
    <property type="entry name" value="EF-hand-dom_pair"/>
</dbReference>
<dbReference type="Gene3D" id="1.10.510.10">
    <property type="entry name" value="Transferase(Phosphotransferase) domain 1"/>
    <property type="match status" value="1"/>
</dbReference>
<protein>
    <recommendedName>
        <fullName evidence="14">Calmodulin</fullName>
    </recommendedName>
</protein>
<evidence type="ECO:0000256" key="9">
    <source>
        <dbReference type="PROSITE-ProRule" id="PRU10141"/>
    </source>
</evidence>
<evidence type="ECO:0000256" key="4">
    <source>
        <dbReference type="ARBA" id="ARBA00022679"/>
    </source>
</evidence>
<dbReference type="CDD" id="cd05117">
    <property type="entry name" value="STKc_CAMK"/>
    <property type="match status" value="1"/>
</dbReference>
<dbReference type="FunFam" id="1.10.238.10:FF:000001">
    <property type="entry name" value="Calmodulin 1"/>
    <property type="match status" value="1"/>
</dbReference>
<keyword evidence="4" id="KW-0808">Transferase</keyword>
<dbReference type="GO" id="GO:0004674">
    <property type="term" value="F:protein serine/threonine kinase activity"/>
    <property type="evidence" value="ECO:0007669"/>
    <property type="project" value="UniProtKB-KW"/>
</dbReference>
<evidence type="ECO:0000259" key="11">
    <source>
        <dbReference type="PROSITE" id="PS50011"/>
    </source>
</evidence>
<dbReference type="InterPro" id="IPR002048">
    <property type="entry name" value="EF_hand_dom"/>
</dbReference>
<accession>A0A7S4RVJ5</accession>
<evidence type="ECO:0008006" key="14">
    <source>
        <dbReference type="Google" id="ProtNLM"/>
    </source>
</evidence>
<dbReference type="SMART" id="SM00220">
    <property type="entry name" value="S_TKc"/>
    <property type="match status" value="1"/>
</dbReference>
<name>A0A7S4RVJ5_9DINO</name>
<proteinExistence type="inferred from homology"/>
<sequence>MAQASRALARCPRHSVGAAIGRAKGVADRRSLTCVMGWNIPHVHVPAIHLPTTVKFWKKSAHLKDFERQLESDIGKISLSGRYHRFPRQIGDDYQISKHVLGRGYSGEVKMATYAGPGHAGQKVAVKVLRLDHIAASKVEQLKSEVENFLRMDHPHITRLYDVYESKDSLSLVMECMEGGELFDRISEKKRFSEEDASHALWQMLLALNYIHSHGIVHRDIKLENFLYDALGSRTLKLIDFGFSKMVDDPAEKMSTGLGTIAYVAPEVLKHSYTSQCDLWSLGVISFILISGYMPFTGTGQAQVKKILSGQFKLKPERWQNVSTETKGFVQSLLEVDPGKRLTAKAALQHPWIARHHRCDGKVDAGVVKALQQFGHVCKFRRCCMEIMAWSLTNEQRAKVCEYFYSLDTSSQGTISLAELRRAMKHLGISDEAEVQNVFEALDSNQDHEIHYSDFLAAMVSTKIELDDELMRSTFKKFDTNSSGFITSENVRDILGDTFEGEHVEELMEEAGFNDQDGICYGEFEAFLKRTSTPIPSGEDRRVDHAAREGGSPSSKLGCILREISTRFICGATPSRV</sequence>
<dbReference type="InterPro" id="IPR011009">
    <property type="entry name" value="Kinase-like_dom_sf"/>
</dbReference>
<dbReference type="EMBL" id="HBNR01058440">
    <property type="protein sequence ID" value="CAE4626320.1"/>
    <property type="molecule type" value="Transcribed_RNA"/>
</dbReference>
<dbReference type="PROSITE" id="PS00107">
    <property type="entry name" value="PROTEIN_KINASE_ATP"/>
    <property type="match status" value="1"/>
</dbReference>
<dbReference type="CDD" id="cd00051">
    <property type="entry name" value="EFh"/>
    <property type="match status" value="2"/>
</dbReference>
<keyword evidence="6" id="KW-0418">Kinase</keyword>
<dbReference type="Gene3D" id="3.30.200.20">
    <property type="entry name" value="Phosphorylase Kinase, domain 1"/>
    <property type="match status" value="1"/>
</dbReference>
<evidence type="ECO:0000256" key="10">
    <source>
        <dbReference type="SAM" id="MobiDB-lite"/>
    </source>
</evidence>
<evidence type="ECO:0000259" key="12">
    <source>
        <dbReference type="PROSITE" id="PS50222"/>
    </source>
</evidence>
<evidence type="ECO:0000256" key="2">
    <source>
        <dbReference type="ARBA" id="ARBA00011245"/>
    </source>
</evidence>
<dbReference type="Pfam" id="PF00069">
    <property type="entry name" value="Pkinase"/>
    <property type="match status" value="1"/>
</dbReference>
<dbReference type="FunFam" id="1.10.510.10:FF:000571">
    <property type="entry name" value="Maternal embryonic leucine zipper kinase"/>
    <property type="match status" value="1"/>
</dbReference>
<dbReference type="SUPFAM" id="SSF56112">
    <property type="entry name" value="Protein kinase-like (PK-like)"/>
    <property type="match status" value="1"/>
</dbReference>
<keyword evidence="5 9" id="KW-0547">Nucleotide-binding</keyword>
<dbReference type="GO" id="GO:0005509">
    <property type="term" value="F:calcium ion binding"/>
    <property type="evidence" value="ECO:0007669"/>
    <property type="project" value="InterPro"/>
</dbReference>
<dbReference type="InterPro" id="IPR017441">
    <property type="entry name" value="Protein_kinase_ATP_BS"/>
</dbReference>
<keyword evidence="3" id="KW-0723">Serine/threonine-protein kinase</keyword>
<comment type="subunit">
    <text evidence="2">Monomer.</text>
</comment>
<dbReference type="GO" id="GO:0005524">
    <property type="term" value="F:ATP binding"/>
    <property type="evidence" value="ECO:0007669"/>
    <property type="project" value="UniProtKB-UniRule"/>
</dbReference>
<dbReference type="PANTHER" id="PTHR24349">
    <property type="entry name" value="SERINE/THREONINE-PROTEIN KINASE"/>
    <property type="match status" value="1"/>
</dbReference>
<comment type="similarity">
    <text evidence="8">Belongs to the protein kinase superfamily. Ser/Thr protein kinase family. CDPK subfamily.</text>
</comment>
<dbReference type="Gene3D" id="1.10.238.10">
    <property type="entry name" value="EF-hand"/>
    <property type="match status" value="2"/>
</dbReference>
<dbReference type="AlphaFoldDB" id="A0A7S4RVJ5"/>
<dbReference type="SUPFAM" id="SSF47473">
    <property type="entry name" value="EF-hand"/>
    <property type="match status" value="1"/>
</dbReference>
<comment type="cofactor">
    <cofactor evidence="1">
        <name>Mg(2+)</name>
        <dbReference type="ChEBI" id="CHEBI:18420"/>
    </cofactor>
</comment>
<reference evidence="13" key="1">
    <citation type="submission" date="2021-01" db="EMBL/GenBank/DDBJ databases">
        <authorList>
            <person name="Corre E."/>
            <person name="Pelletier E."/>
            <person name="Niang G."/>
            <person name="Scheremetjew M."/>
            <person name="Finn R."/>
            <person name="Kale V."/>
            <person name="Holt S."/>
            <person name="Cochrane G."/>
            <person name="Meng A."/>
            <person name="Brown T."/>
            <person name="Cohen L."/>
        </authorList>
    </citation>
    <scope>NUCLEOTIDE SEQUENCE</scope>
    <source>
        <strain evidence="13">CCMP3105</strain>
    </source>
</reference>
<dbReference type="InterPro" id="IPR050205">
    <property type="entry name" value="CDPK_Ser/Thr_kinases"/>
</dbReference>
<evidence type="ECO:0000256" key="3">
    <source>
        <dbReference type="ARBA" id="ARBA00022527"/>
    </source>
</evidence>
<feature type="domain" description="EF-hand" evidence="12">
    <location>
        <begin position="466"/>
        <end position="501"/>
    </location>
</feature>
<dbReference type="PROSITE" id="PS50011">
    <property type="entry name" value="PROTEIN_KINASE_DOM"/>
    <property type="match status" value="1"/>
</dbReference>
<dbReference type="SMART" id="SM00054">
    <property type="entry name" value="EFh"/>
    <property type="match status" value="4"/>
</dbReference>
<evidence type="ECO:0000256" key="8">
    <source>
        <dbReference type="ARBA" id="ARBA00024334"/>
    </source>
</evidence>
<evidence type="ECO:0000256" key="7">
    <source>
        <dbReference type="ARBA" id="ARBA00022840"/>
    </source>
</evidence>
<dbReference type="Pfam" id="PF13499">
    <property type="entry name" value="EF-hand_7"/>
    <property type="match status" value="1"/>
</dbReference>
<evidence type="ECO:0000313" key="13">
    <source>
        <dbReference type="EMBL" id="CAE4626320.1"/>
    </source>
</evidence>
<keyword evidence="7 9" id="KW-0067">ATP-binding</keyword>
<dbReference type="PROSITE" id="PS00108">
    <property type="entry name" value="PROTEIN_KINASE_ST"/>
    <property type="match status" value="1"/>
</dbReference>
<dbReference type="Pfam" id="PF13202">
    <property type="entry name" value="EF-hand_5"/>
    <property type="match status" value="1"/>
</dbReference>
<dbReference type="InterPro" id="IPR008271">
    <property type="entry name" value="Ser/Thr_kinase_AS"/>
</dbReference>
<evidence type="ECO:0000256" key="5">
    <source>
        <dbReference type="ARBA" id="ARBA00022741"/>
    </source>
</evidence>